<dbReference type="AlphaFoldDB" id="A0A4V3CVC6"/>
<dbReference type="EMBL" id="SNXY01000011">
    <property type="protein sequence ID" value="TDP81928.1"/>
    <property type="molecule type" value="Genomic_DNA"/>
</dbReference>
<dbReference type="Pfam" id="PF00378">
    <property type="entry name" value="ECH_1"/>
    <property type="match status" value="1"/>
</dbReference>
<dbReference type="GO" id="GO:0003824">
    <property type="term" value="F:catalytic activity"/>
    <property type="evidence" value="ECO:0007669"/>
    <property type="project" value="UniProtKB-ARBA"/>
</dbReference>
<protein>
    <submittedName>
        <fullName evidence="1">Enoyl-CoA hydratase/carnithine racemase</fullName>
    </submittedName>
</protein>
<sequence length="238" mass="24688">MRIEDHGGGVIGVVFTLAADGNHITSAGIRAFADALDGVLATPGLRAVVLSGEGENFCAGRIGAKGLTSAAEVAADLSLILEVNSRLRGSKVPFVAAVEGKAFGFGCGFSTQCDVTIAGDGARFALPEMSHRLPPLIVLSYFGKFVPFKRAFELALTSREFGADEAREIGIATEVVPAGTAHARALAFAREIAALDEASVVLLRTFARRVAGLSDDFEAKVGVDQMAIMIAARTAAGH</sequence>
<name>A0A4V3CVC6_9HYPH</name>
<dbReference type="PANTHER" id="PTHR43459:SF1">
    <property type="entry name" value="EG:BACN32G11.4 PROTEIN"/>
    <property type="match status" value="1"/>
</dbReference>
<comment type="caution">
    <text evidence="1">The sequence shown here is derived from an EMBL/GenBank/DDBJ whole genome shotgun (WGS) entry which is preliminary data.</text>
</comment>
<dbReference type="PANTHER" id="PTHR43459">
    <property type="entry name" value="ENOYL-COA HYDRATASE"/>
    <property type="match status" value="1"/>
</dbReference>
<dbReference type="InterPro" id="IPR001753">
    <property type="entry name" value="Enoyl-CoA_hydra/iso"/>
</dbReference>
<dbReference type="RefSeq" id="WP_126540514.1">
    <property type="nucleotide sequence ID" value="NZ_BSPM01000002.1"/>
</dbReference>
<keyword evidence="2" id="KW-1185">Reference proteome</keyword>
<accession>A0A4V3CVC6</accession>
<reference evidence="1 2" key="1">
    <citation type="submission" date="2019-03" db="EMBL/GenBank/DDBJ databases">
        <title>Genomic Encyclopedia of Type Strains, Phase IV (KMG-IV): sequencing the most valuable type-strain genomes for metagenomic binning, comparative biology and taxonomic classification.</title>
        <authorList>
            <person name="Goeker M."/>
        </authorList>
    </citation>
    <scope>NUCLEOTIDE SEQUENCE [LARGE SCALE GENOMIC DNA]</scope>
    <source>
        <strain evidence="1 2">DSM 102969</strain>
    </source>
</reference>
<dbReference type="Proteomes" id="UP000294547">
    <property type="component" value="Unassembled WGS sequence"/>
</dbReference>
<evidence type="ECO:0000313" key="1">
    <source>
        <dbReference type="EMBL" id="TDP81928.1"/>
    </source>
</evidence>
<proteinExistence type="predicted"/>
<gene>
    <name evidence="1" type="ORF">EDD54_4188</name>
</gene>
<dbReference type="CDD" id="cd06558">
    <property type="entry name" value="crotonase-like"/>
    <property type="match status" value="1"/>
</dbReference>
<organism evidence="1 2">
    <name type="scientific">Oharaeibacter diazotrophicus</name>
    <dbReference type="NCBI Taxonomy" id="1920512"/>
    <lineage>
        <taxon>Bacteria</taxon>
        <taxon>Pseudomonadati</taxon>
        <taxon>Pseudomonadota</taxon>
        <taxon>Alphaproteobacteria</taxon>
        <taxon>Hyphomicrobiales</taxon>
        <taxon>Pleomorphomonadaceae</taxon>
        <taxon>Oharaeibacter</taxon>
    </lineage>
</organism>
<evidence type="ECO:0000313" key="2">
    <source>
        <dbReference type="Proteomes" id="UP000294547"/>
    </source>
</evidence>
<dbReference type="OrthoDB" id="9781757at2"/>
<dbReference type="Gene3D" id="3.90.226.10">
    <property type="entry name" value="2-enoyl-CoA Hydratase, Chain A, domain 1"/>
    <property type="match status" value="1"/>
</dbReference>
<dbReference type="InterPro" id="IPR029045">
    <property type="entry name" value="ClpP/crotonase-like_dom_sf"/>
</dbReference>
<dbReference type="SUPFAM" id="SSF52096">
    <property type="entry name" value="ClpP/crotonase"/>
    <property type="match status" value="1"/>
</dbReference>